<dbReference type="EMBL" id="MU167293">
    <property type="protein sequence ID" value="KAG0144516.1"/>
    <property type="molecule type" value="Genomic_DNA"/>
</dbReference>
<gene>
    <name evidence="1" type="ORF">CROQUDRAFT_672298</name>
</gene>
<dbReference type="Proteomes" id="UP000886653">
    <property type="component" value="Unassembled WGS sequence"/>
</dbReference>
<proteinExistence type="predicted"/>
<evidence type="ECO:0000313" key="2">
    <source>
        <dbReference type="Proteomes" id="UP000886653"/>
    </source>
</evidence>
<dbReference type="AlphaFoldDB" id="A0A9P6T9W2"/>
<organism evidence="1 2">
    <name type="scientific">Cronartium quercuum f. sp. fusiforme G11</name>
    <dbReference type="NCBI Taxonomy" id="708437"/>
    <lineage>
        <taxon>Eukaryota</taxon>
        <taxon>Fungi</taxon>
        <taxon>Dikarya</taxon>
        <taxon>Basidiomycota</taxon>
        <taxon>Pucciniomycotina</taxon>
        <taxon>Pucciniomycetes</taxon>
        <taxon>Pucciniales</taxon>
        <taxon>Coleosporiaceae</taxon>
        <taxon>Cronartium</taxon>
    </lineage>
</organism>
<protein>
    <submittedName>
        <fullName evidence="1">Uncharacterized protein</fullName>
    </submittedName>
</protein>
<accession>A0A9P6T9W2</accession>
<keyword evidence="2" id="KW-1185">Reference proteome</keyword>
<name>A0A9P6T9W2_9BASI</name>
<reference evidence="1" key="1">
    <citation type="submission" date="2013-11" db="EMBL/GenBank/DDBJ databases">
        <title>Genome sequence of the fusiform rust pathogen reveals effectors for host alternation and coevolution with pine.</title>
        <authorList>
            <consortium name="DOE Joint Genome Institute"/>
            <person name="Smith K."/>
            <person name="Pendleton A."/>
            <person name="Kubisiak T."/>
            <person name="Anderson C."/>
            <person name="Salamov A."/>
            <person name="Aerts A."/>
            <person name="Riley R."/>
            <person name="Clum A."/>
            <person name="Lindquist E."/>
            <person name="Ence D."/>
            <person name="Campbell M."/>
            <person name="Kronenberg Z."/>
            <person name="Feau N."/>
            <person name="Dhillon B."/>
            <person name="Hamelin R."/>
            <person name="Burleigh J."/>
            <person name="Smith J."/>
            <person name="Yandell M."/>
            <person name="Nelson C."/>
            <person name="Grigoriev I."/>
            <person name="Davis J."/>
        </authorList>
    </citation>
    <scope>NUCLEOTIDE SEQUENCE</scope>
    <source>
        <strain evidence="1">G11</strain>
    </source>
</reference>
<comment type="caution">
    <text evidence="1">The sequence shown here is derived from an EMBL/GenBank/DDBJ whole genome shotgun (WGS) entry which is preliminary data.</text>
</comment>
<evidence type="ECO:0000313" key="1">
    <source>
        <dbReference type="EMBL" id="KAG0144516.1"/>
    </source>
</evidence>
<sequence length="60" mass="6745">MTFGLEQLSPPGEGSNYHDWEFAIRGVVMDAEYFPVLKGERVDHIPASAWERSNSLLCSC</sequence>